<protein>
    <recommendedName>
        <fullName evidence="2">Ricin B lectin domain-containing protein</fullName>
    </recommendedName>
</protein>
<reference evidence="3 4" key="1">
    <citation type="submission" date="2019-07" db="EMBL/GenBank/DDBJ databases">
        <title>Whole genome shotgun sequence of Vibrio sagamiensis NBRC 104589.</title>
        <authorList>
            <person name="Hosoyama A."/>
            <person name="Uohara A."/>
            <person name="Ohji S."/>
            <person name="Ichikawa N."/>
        </authorList>
    </citation>
    <scope>NUCLEOTIDE SEQUENCE [LARGE SCALE GENOMIC DNA]</scope>
    <source>
        <strain evidence="3 4">NBRC 104589</strain>
    </source>
</reference>
<keyword evidence="4" id="KW-1185">Reference proteome</keyword>
<gene>
    <name evidence="3" type="ORF">VSA01S_38070</name>
</gene>
<dbReference type="SMART" id="SM00458">
    <property type="entry name" value="RICIN"/>
    <property type="match status" value="1"/>
</dbReference>
<dbReference type="Proteomes" id="UP000321922">
    <property type="component" value="Unassembled WGS sequence"/>
</dbReference>
<dbReference type="AlphaFoldDB" id="A0A511QK35"/>
<dbReference type="InterPro" id="IPR036435">
    <property type="entry name" value="Leukocidin/porin_MspA_sf"/>
</dbReference>
<evidence type="ECO:0000313" key="3">
    <source>
        <dbReference type="EMBL" id="GEM77695.1"/>
    </source>
</evidence>
<evidence type="ECO:0000313" key="4">
    <source>
        <dbReference type="Proteomes" id="UP000321922"/>
    </source>
</evidence>
<dbReference type="RefSeq" id="WP_039979067.1">
    <property type="nucleotide sequence ID" value="NZ_BAOJ01000008.1"/>
</dbReference>
<dbReference type="GO" id="GO:0005576">
    <property type="term" value="C:extracellular region"/>
    <property type="evidence" value="ECO:0007669"/>
    <property type="project" value="InterPro"/>
</dbReference>
<dbReference type="CDD" id="cd23423">
    <property type="entry name" value="beta-trefoil_Ricin_hemolysin"/>
    <property type="match status" value="1"/>
</dbReference>
<comment type="caution">
    <text evidence="3">The sequence shown here is derived from an EMBL/GenBank/DDBJ whole genome shotgun (WGS) entry which is preliminary data.</text>
</comment>
<dbReference type="Gene3D" id="6.20.40.20">
    <property type="entry name" value="Leukocidin/Hemolysin toxin, pre-stem domain"/>
    <property type="match status" value="1"/>
</dbReference>
<dbReference type="InterPro" id="IPR016183">
    <property type="entry name" value="Leukocidin/Hemolysin_toxin"/>
</dbReference>
<accession>A0A511QK35</accession>
<dbReference type="Gene3D" id="2.70.240.20">
    <property type="entry name" value="Leukocidin/Hemolysin toxin, cytolysin domain"/>
    <property type="match status" value="1"/>
</dbReference>
<dbReference type="InterPro" id="IPR000772">
    <property type="entry name" value="Ricin_B_lectin"/>
</dbReference>
<sequence>MSKALLSFVFISYILFFSQAIAEPYIPIYKKGVYITKHGLECVFDKSFKADYGKVDLCNANASVDVRFEIAQMRSVFNNANGESTENKKYVSFIVGDNSGAGIHVSDRVVQDHTRFTSWTERDDFIGGFAREYGISVEPIAGYTPSIYKQFPLNENKNYQHRDTTGFTIGINGSINADIGESGPRFSPEVSGSYTYTNKKTIVYNTSDYKIVNLTNHAKFEVKYVYDVNLCNSTLGGQGLYDCSWKDVLWGSSFVHDLKKINPVAYANFHPKMELIYEAPADEIGTTHFEITVSVAPQIIYGNVSYDGFNQKATAELVNTHHYLIKANVVIDWGHPLFEPEAHVYLQTLESNDKCLTVKNEKVFLSQCNGNWNQTWGLDNYQRYKSRSGHDLCLTVQDDKSLSIEQCSFAMNQKWYWEGEQLLSRFIDGSGEQYGLNASSDQLNVVPVNAEKALTRFMPALAKID</sequence>
<organism evidence="3 4">
    <name type="scientific">Vibrio sagamiensis NBRC 104589</name>
    <dbReference type="NCBI Taxonomy" id="1219064"/>
    <lineage>
        <taxon>Bacteria</taxon>
        <taxon>Pseudomonadati</taxon>
        <taxon>Pseudomonadota</taxon>
        <taxon>Gammaproteobacteria</taxon>
        <taxon>Vibrionales</taxon>
        <taxon>Vibrionaceae</taxon>
        <taxon>Vibrio</taxon>
    </lineage>
</organism>
<dbReference type="SUPFAM" id="SSF56959">
    <property type="entry name" value="Leukocidin-like"/>
    <property type="match status" value="1"/>
</dbReference>
<dbReference type="OrthoDB" id="6194540at2"/>
<dbReference type="EMBL" id="BJXJ01000089">
    <property type="protein sequence ID" value="GEM77695.1"/>
    <property type="molecule type" value="Genomic_DNA"/>
</dbReference>
<dbReference type="InterPro" id="IPR044883">
    <property type="entry name" value="Hemolysin_pre-stem_dom_sf"/>
</dbReference>
<evidence type="ECO:0000259" key="2">
    <source>
        <dbReference type="SMART" id="SM00458"/>
    </source>
</evidence>
<keyword evidence="1" id="KW-0732">Signal</keyword>
<dbReference type="PROSITE" id="PS50231">
    <property type="entry name" value="RICIN_B_LECTIN"/>
    <property type="match status" value="1"/>
</dbReference>
<dbReference type="InterPro" id="IPR035992">
    <property type="entry name" value="Ricin_B-like_lectins"/>
</dbReference>
<proteinExistence type="predicted"/>
<dbReference type="GO" id="GO:0051715">
    <property type="term" value="P:cytolysis in another organism"/>
    <property type="evidence" value="ECO:0007669"/>
    <property type="project" value="InterPro"/>
</dbReference>
<dbReference type="Pfam" id="PF07968">
    <property type="entry name" value="Leukocidin"/>
    <property type="match status" value="1"/>
</dbReference>
<evidence type="ECO:0000256" key="1">
    <source>
        <dbReference type="ARBA" id="ARBA00022729"/>
    </source>
</evidence>
<feature type="domain" description="Ricin B lectin" evidence="2">
    <location>
        <begin position="342"/>
        <end position="456"/>
    </location>
</feature>
<dbReference type="SUPFAM" id="SSF50370">
    <property type="entry name" value="Ricin B-like lectins"/>
    <property type="match status" value="1"/>
</dbReference>
<dbReference type="Pfam" id="PF00652">
    <property type="entry name" value="Ricin_B_lectin"/>
    <property type="match status" value="1"/>
</dbReference>
<name>A0A511QK35_9VIBR</name>